<dbReference type="InterPro" id="IPR008910">
    <property type="entry name" value="MSC_TM_helix"/>
</dbReference>
<feature type="transmembrane region" description="Helical" evidence="1">
    <location>
        <begin position="84"/>
        <end position="105"/>
    </location>
</feature>
<dbReference type="RefSeq" id="WP_128693856.1">
    <property type="nucleotide sequence ID" value="NZ_LHQS01000002.1"/>
</dbReference>
<proteinExistence type="predicted"/>
<evidence type="ECO:0008006" key="4">
    <source>
        <dbReference type="Google" id="ProtNLM"/>
    </source>
</evidence>
<accession>A0A498GZN4</accession>
<feature type="transmembrane region" description="Helical" evidence="1">
    <location>
        <begin position="187"/>
        <end position="214"/>
    </location>
</feature>
<dbReference type="Pfam" id="PF05552">
    <property type="entry name" value="MS_channel_1st_1"/>
    <property type="match status" value="2"/>
</dbReference>
<dbReference type="OrthoDB" id="268811at2157"/>
<dbReference type="Proteomes" id="UP000290932">
    <property type="component" value="Unassembled WGS sequence"/>
</dbReference>
<dbReference type="PANTHER" id="PTHR30221:SF1">
    <property type="entry name" value="SMALL-CONDUCTANCE MECHANOSENSITIVE CHANNEL"/>
    <property type="match status" value="1"/>
</dbReference>
<keyword evidence="1" id="KW-1133">Transmembrane helix</keyword>
<dbReference type="EMBL" id="LHQS01000002">
    <property type="protein sequence ID" value="RXE56121.1"/>
    <property type="molecule type" value="Genomic_DNA"/>
</dbReference>
<dbReference type="GO" id="GO:0008381">
    <property type="term" value="F:mechanosensitive monoatomic ion channel activity"/>
    <property type="evidence" value="ECO:0007669"/>
    <property type="project" value="InterPro"/>
</dbReference>
<protein>
    <recommendedName>
        <fullName evidence="4">TM helix repeat-containing protein</fullName>
    </recommendedName>
</protein>
<evidence type="ECO:0000313" key="3">
    <source>
        <dbReference type="Proteomes" id="UP000290932"/>
    </source>
</evidence>
<dbReference type="InterPro" id="IPR045275">
    <property type="entry name" value="MscS_archaea/bacteria_type"/>
</dbReference>
<feature type="transmembrane region" description="Helical" evidence="1">
    <location>
        <begin position="154"/>
        <end position="175"/>
    </location>
</feature>
<keyword evidence="1" id="KW-0812">Transmembrane</keyword>
<keyword evidence="1" id="KW-0472">Membrane</keyword>
<dbReference type="Gene3D" id="1.10.287.1260">
    <property type="match status" value="2"/>
</dbReference>
<keyword evidence="3" id="KW-1185">Reference proteome</keyword>
<dbReference type="AlphaFoldDB" id="A0A498GZN4"/>
<evidence type="ECO:0000313" key="2">
    <source>
        <dbReference type="EMBL" id="RXE56121.1"/>
    </source>
</evidence>
<organism evidence="2 3">
    <name type="scientific">Methanoculleus taiwanensis</name>
    <dbReference type="NCBI Taxonomy" id="1550565"/>
    <lineage>
        <taxon>Archaea</taxon>
        <taxon>Methanobacteriati</taxon>
        <taxon>Methanobacteriota</taxon>
        <taxon>Stenosarchaea group</taxon>
        <taxon>Methanomicrobia</taxon>
        <taxon>Methanomicrobiales</taxon>
        <taxon>Methanomicrobiaceae</taxon>
        <taxon>Methanoculleus</taxon>
    </lineage>
</organism>
<gene>
    <name evidence="2" type="ORF">ABH15_08075</name>
</gene>
<comment type="caution">
    <text evidence="2">The sequence shown here is derived from an EMBL/GenBank/DDBJ whole genome shotgun (WGS) entry which is preliminary data.</text>
</comment>
<feature type="transmembrane region" description="Helical" evidence="1">
    <location>
        <begin position="20"/>
        <end position="44"/>
    </location>
</feature>
<sequence length="233" mass="25470">MVNGIIPSQMTAQLQEINNVIGSSIAFLPNLILAIIILIIGWIVGRILGRITAEVLDRIGVDDALRKTSVGKYIERSTMTLGHLFDLIVRWFIYLIAILAAVSILQVPGLTAAVGAIVAYIPNVVAFLLILIIGFIVVDWVLDFIGSIGEQNEIEYMGLITMVLRAFFYFVIVILALEQLLLDLSIIYVFVVPIAWGVGIGIGAAIAIIVGFGLKDRAPEMMEGMTGKMKKRQ</sequence>
<dbReference type="PANTHER" id="PTHR30221">
    <property type="entry name" value="SMALL-CONDUCTANCE MECHANOSENSITIVE CHANNEL"/>
    <property type="match status" value="1"/>
</dbReference>
<feature type="transmembrane region" description="Helical" evidence="1">
    <location>
        <begin position="117"/>
        <end position="142"/>
    </location>
</feature>
<evidence type="ECO:0000256" key="1">
    <source>
        <dbReference type="SAM" id="Phobius"/>
    </source>
</evidence>
<reference evidence="2 3" key="1">
    <citation type="journal article" date="2015" name="Int. J. Syst. Evol. Microbiol.">
        <title>Methanoculleus taiwanensis sp. nov., a methanogen isolated from deep marine sediment at the deformation front area near Taiwan.</title>
        <authorList>
            <person name="Weng C.Y."/>
            <person name="Chen S.C."/>
            <person name="Lai M.C."/>
            <person name="Wu S.Y."/>
            <person name="Lin S."/>
            <person name="Yang T.F."/>
            <person name="Chen P.C."/>
        </authorList>
    </citation>
    <scope>NUCLEOTIDE SEQUENCE [LARGE SCALE GENOMIC DNA]</scope>
    <source>
        <strain evidence="2 3">CYW4</strain>
    </source>
</reference>
<name>A0A498GZN4_9EURY</name>